<organism evidence="3 4">
    <name type="scientific">Gordonia oryzae</name>
    <dbReference type="NCBI Taxonomy" id="2487349"/>
    <lineage>
        <taxon>Bacteria</taxon>
        <taxon>Bacillati</taxon>
        <taxon>Actinomycetota</taxon>
        <taxon>Actinomycetes</taxon>
        <taxon>Mycobacteriales</taxon>
        <taxon>Gordoniaceae</taxon>
        <taxon>Gordonia</taxon>
    </lineage>
</organism>
<accession>A0A3N4GWI5</accession>
<dbReference type="OrthoDB" id="1188001at2"/>
<dbReference type="Proteomes" id="UP000267536">
    <property type="component" value="Unassembled WGS sequence"/>
</dbReference>
<dbReference type="PANTHER" id="PTHR31126">
    <property type="entry name" value="TYROSINE-PROTEIN PHOSPHATASE"/>
    <property type="match status" value="1"/>
</dbReference>
<dbReference type="AlphaFoldDB" id="A0A3N4GWI5"/>
<dbReference type="InterPro" id="IPR000387">
    <property type="entry name" value="Tyr_Pase_dom"/>
</dbReference>
<feature type="domain" description="Tyrosine specific protein phosphatases" evidence="2">
    <location>
        <begin position="98"/>
        <end position="169"/>
    </location>
</feature>
<dbReference type="GO" id="GO:0004721">
    <property type="term" value="F:phosphoprotein phosphatase activity"/>
    <property type="evidence" value="ECO:0007669"/>
    <property type="project" value="InterPro"/>
</dbReference>
<comment type="caution">
    <text evidence="3">The sequence shown here is derived from an EMBL/GenBank/DDBJ whole genome shotgun (WGS) entry which is preliminary data.</text>
</comment>
<dbReference type="PANTHER" id="PTHR31126:SF1">
    <property type="entry name" value="TYROSINE SPECIFIC PROTEIN PHOSPHATASES DOMAIN-CONTAINING PROTEIN"/>
    <property type="match status" value="1"/>
</dbReference>
<sequence length="231" mass="25292">MTARAPANLRDVGTMVVVGGGRTRVGALLRSDAPYDGDDLSILDAVPVRTVIDLRSEYEAVRRPYRWSPTVTVHRHSLYDAGDLSSLSPAMTLTELYRDMLTASRSRIALLPKLLGHGNATLIHCTAGKDRTGMAIGALLLLVGVDPTDVVRDYRATEDNMPAVLERAHDAEVIPSTLMRPEWVQAPDVAIDVLIDEVTRWPGGVRAWFLDHGASPDDLDSTIAWLTTREN</sequence>
<dbReference type="RefSeq" id="WP_123932471.1">
    <property type="nucleotide sequence ID" value="NZ_JBPSDP010000018.1"/>
</dbReference>
<dbReference type="PROSITE" id="PS00383">
    <property type="entry name" value="TYR_PHOSPHATASE_1"/>
    <property type="match status" value="1"/>
</dbReference>
<dbReference type="EMBL" id="RKMH01000017">
    <property type="protein sequence ID" value="RPA57344.1"/>
    <property type="molecule type" value="Genomic_DNA"/>
</dbReference>
<protein>
    <submittedName>
        <fullName evidence="3">Tyrosine-protein phosphatase</fullName>
    </submittedName>
</protein>
<keyword evidence="4" id="KW-1185">Reference proteome</keyword>
<name>A0A3N4GWI5_9ACTN</name>
<gene>
    <name evidence="3" type="ORF">EF294_19025</name>
</gene>
<proteinExistence type="inferred from homology"/>
<comment type="similarity">
    <text evidence="1">Belongs to the protein-tyrosine phosphatase family.</text>
</comment>
<dbReference type="InterPro" id="IPR026893">
    <property type="entry name" value="Tyr/Ser_Pase_IphP-type"/>
</dbReference>
<evidence type="ECO:0000259" key="2">
    <source>
        <dbReference type="PROSITE" id="PS50056"/>
    </source>
</evidence>
<reference evidence="3 4" key="1">
    <citation type="submission" date="2018-11" db="EMBL/GenBank/DDBJ databases">
        <title>Draft genome sequence of Gordonia sp. RS15-1S isolated from rice stems.</title>
        <authorList>
            <person name="Muangham S."/>
        </authorList>
    </citation>
    <scope>NUCLEOTIDE SEQUENCE [LARGE SCALE GENOMIC DNA]</scope>
    <source>
        <strain evidence="3 4">RS15-1S</strain>
    </source>
</reference>
<dbReference type="InterPro" id="IPR029021">
    <property type="entry name" value="Prot-tyrosine_phosphatase-like"/>
</dbReference>
<dbReference type="Gene3D" id="3.90.190.10">
    <property type="entry name" value="Protein tyrosine phosphatase superfamily"/>
    <property type="match status" value="1"/>
</dbReference>
<dbReference type="Pfam" id="PF13350">
    <property type="entry name" value="Y_phosphatase3"/>
    <property type="match status" value="1"/>
</dbReference>
<evidence type="ECO:0000256" key="1">
    <source>
        <dbReference type="ARBA" id="ARBA00009580"/>
    </source>
</evidence>
<evidence type="ECO:0000313" key="3">
    <source>
        <dbReference type="EMBL" id="RPA57344.1"/>
    </source>
</evidence>
<dbReference type="SUPFAM" id="SSF52799">
    <property type="entry name" value="(Phosphotyrosine protein) phosphatases II"/>
    <property type="match status" value="1"/>
</dbReference>
<dbReference type="PROSITE" id="PS50056">
    <property type="entry name" value="TYR_PHOSPHATASE_2"/>
    <property type="match status" value="1"/>
</dbReference>
<evidence type="ECO:0000313" key="4">
    <source>
        <dbReference type="Proteomes" id="UP000267536"/>
    </source>
</evidence>
<dbReference type="InterPro" id="IPR016130">
    <property type="entry name" value="Tyr_Pase_AS"/>
</dbReference>